<evidence type="ECO:0008006" key="5">
    <source>
        <dbReference type="Google" id="ProtNLM"/>
    </source>
</evidence>
<evidence type="ECO:0000256" key="2">
    <source>
        <dbReference type="SAM" id="SignalP"/>
    </source>
</evidence>
<evidence type="ECO:0000256" key="1">
    <source>
        <dbReference type="SAM" id="MobiDB-lite"/>
    </source>
</evidence>
<organism evidence="3 4">
    <name type="scientific">Pelomonas lactea</name>
    <dbReference type="NCBI Taxonomy" id="3299030"/>
    <lineage>
        <taxon>Bacteria</taxon>
        <taxon>Pseudomonadati</taxon>
        <taxon>Pseudomonadota</taxon>
        <taxon>Betaproteobacteria</taxon>
        <taxon>Burkholderiales</taxon>
        <taxon>Sphaerotilaceae</taxon>
        <taxon>Roseateles</taxon>
    </lineage>
</organism>
<name>A0ABW7GML0_9BURK</name>
<sequence>MKPLLLLLLPVALLGCAGPAPKEETAAAPAAGTVCERDEITGTRFTAMRCRSAEQREKDRRAAEDLEDVARRGQAVTRPGST</sequence>
<dbReference type="EMBL" id="JBIGHX010000005">
    <property type="protein sequence ID" value="MFG6463082.1"/>
    <property type="molecule type" value="Genomic_DNA"/>
</dbReference>
<comment type="caution">
    <text evidence="3">The sequence shown here is derived from an EMBL/GenBank/DDBJ whole genome shotgun (WGS) entry which is preliminary data.</text>
</comment>
<keyword evidence="4" id="KW-1185">Reference proteome</keyword>
<evidence type="ECO:0000313" key="4">
    <source>
        <dbReference type="Proteomes" id="UP001606302"/>
    </source>
</evidence>
<gene>
    <name evidence="3" type="ORF">ACG04Q_16030</name>
</gene>
<keyword evidence="2" id="KW-0732">Signal</keyword>
<proteinExistence type="predicted"/>
<feature type="compositionally biased region" description="Basic and acidic residues" evidence="1">
    <location>
        <begin position="51"/>
        <end position="71"/>
    </location>
</feature>
<protein>
    <recommendedName>
        <fullName evidence="5">Secreted protein</fullName>
    </recommendedName>
</protein>
<feature type="signal peptide" evidence="2">
    <location>
        <begin position="1"/>
        <end position="22"/>
    </location>
</feature>
<dbReference type="PROSITE" id="PS51257">
    <property type="entry name" value="PROKAR_LIPOPROTEIN"/>
    <property type="match status" value="1"/>
</dbReference>
<dbReference type="Proteomes" id="UP001606302">
    <property type="component" value="Unassembled WGS sequence"/>
</dbReference>
<evidence type="ECO:0000313" key="3">
    <source>
        <dbReference type="EMBL" id="MFG6463082.1"/>
    </source>
</evidence>
<accession>A0ABW7GML0</accession>
<feature type="region of interest" description="Disordered" evidence="1">
    <location>
        <begin position="51"/>
        <end position="82"/>
    </location>
</feature>
<reference evidence="3 4" key="1">
    <citation type="submission" date="2024-08" db="EMBL/GenBank/DDBJ databases">
        <authorList>
            <person name="Lu H."/>
        </authorList>
    </citation>
    <scope>NUCLEOTIDE SEQUENCE [LARGE SCALE GENOMIC DNA]</scope>
    <source>
        <strain evidence="3 4">DXS20W</strain>
    </source>
</reference>
<feature type="chain" id="PRO_5047463845" description="Secreted protein" evidence="2">
    <location>
        <begin position="23"/>
        <end position="82"/>
    </location>
</feature>
<dbReference type="RefSeq" id="WP_394511963.1">
    <property type="nucleotide sequence ID" value="NZ_JBIGHX010000005.1"/>
</dbReference>